<dbReference type="AlphaFoldDB" id="A0A5E4C6Z3"/>
<evidence type="ECO:0000256" key="2">
    <source>
        <dbReference type="ARBA" id="ARBA00022490"/>
    </source>
</evidence>
<name>A0A5E4C6Z3_MARMO</name>
<keyword evidence="2" id="KW-0963">Cytoplasm</keyword>
<dbReference type="Pfam" id="PF00169">
    <property type="entry name" value="PH"/>
    <property type="match status" value="1"/>
</dbReference>
<dbReference type="PROSITE" id="PS50178">
    <property type="entry name" value="ZF_FYVE"/>
    <property type="match status" value="1"/>
</dbReference>
<keyword evidence="14" id="KW-0675">Receptor</keyword>
<dbReference type="FunFam" id="2.30.29.30:FF:000209">
    <property type="entry name" value="FYVE, RhoGEF and PH domain-containing protein 6"/>
    <property type="match status" value="1"/>
</dbReference>
<gene>
    <name evidence="14" type="ORF">GHT09_015055</name>
    <name evidence="15" type="ORF">MONAX_5E036796</name>
</gene>
<evidence type="ECO:0000256" key="3">
    <source>
        <dbReference type="ARBA" id="ARBA00022553"/>
    </source>
</evidence>
<proteinExistence type="predicted"/>
<sequence length="292" mass="33091">MGELTEVRKRQKVKADIWLMEPSLAPNSSATERDEWLEAISRSIEEYAKKRTTFCPSRSLEEADSENKDEVSPLGSKAPIWIPDTRATMCMICTSEFTLTWRRHHCRACGKIVCQACSSNKYGLDYLKNQPARVCEHCFQELQKLDRQHSPKVGSPGNHKSPSSALSSVLHSIPSGRKQKKIPAALKEVSANTEDSSMSGYLYRSKGNKKPWKHLWFVIKNKVLYTYAASEDVAALESQPLLGFTVTQVKDENSESKVFQLLHKNMLFYVFKADDAHSAQKWIEAFQEGTIL</sequence>
<dbReference type="GO" id="GO:0008270">
    <property type="term" value="F:zinc ion binding"/>
    <property type="evidence" value="ECO:0007669"/>
    <property type="project" value="UniProtKB-KW"/>
</dbReference>
<dbReference type="Proteomes" id="UP000662637">
    <property type="component" value="Unassembled WGS sequence"/>
</dbReference>
<dbReference type="PROSITE" id="PS50003">
    <property type="entry name" value="PH_DOMAIN"/>
    <property type="match status" value="1"/>
</dbReference>
<dbReference type="CDD" id="cd15743">
    <property type="entry name" value="FYVE_FGD6"/>
    <property type="match status" value="1"/>
</dbReference>
<dbReference type="FunFam" id="3.30.40.10:FF:000061">
    <property type="entry name" value="FYVE, RhoGEF and PH domain containing 1"/>
    <property type="match status" value="1"/>
</dbReference>
<dbReference type="PANTHER" id="PTHR12673:SF12">
    <property type="entry name" value="FYVE, RHOGEF AND PH DOMAIN-CONTAINING PROTEIN 6"/>
    <property type="match status" value="1"/>
</dbReference>
<feature type="region of interest" description="Disordered" evidence="11">
    <location>
        <begin position="149"/>
        <end position="180"/>
    </location>
</feature>
<keyword evidence="5" id="KW-0479">Metal-binding</keyword>
<dbReference type="InterPro" id="IPR000306">
    <property type="entry name" value="Znf_FYVE"/>
</dbReference>
<evidence type="ECO:0000256" key="10">
    <source>
        <dbReference type="PROSITE-ProRule" id="PRU00091"/>
    </source>
</evidence>
<keyword evidence="16" id="KW-1185">Reference proteome</keyword>
<dbReference type="SUPFAM" id="SSF50729">
    <property type="entry name" value="PH domain-like"/>
    <property type="match status" value="1"/>
</dbReference>
<dbReference type="EMBL" id="WJEC01004179">
    <property type="protein sequence ID" value="KAF7474243.1"/>
    <property type="molecule type" value="Genomic_DNA"/>
</dbReference>
<dbReference type="PANTHER" id="PTHR12673">
    <property type="entry name" value="FACIOGENITAL DYSPLASIA PROTEIN"/>
    <property type="match status" value="1"/>
</dbReference>
<dbReference type="InterPro" id="IPR001849">
    <property type="entry name" value="PH_domain"/>
</dbReference>
<keyword evidence="9" id="KW-0206">Cytoskeleton</keyword>
<feature type="domain" description="PH" evidence="12">
    <location>
        <begin position="195"/>
        <end position="291"/>
    </location>
</feature>
<dbReference type="InterPro" id="IPR011993">
    <property type="entry name" value="PH-like_dom_sf"/>
</dbReference>
<evidence type="ECO:0000256" key="1">
    <source>
        <dbReference type="ARBA" id="ARBA00004245"/>
    </source>
</evidence>
<evidence type="ECO:0000256" key="9">
    <source>
        <dbReference type="ARBA" id="ARBA00023212"/>
    </source>
</evidence>
<evidence type="ECO:0000313" key="15">
    <source>
        <dbReference type="EMBL" id="VTJ76692.1"/>
    </source>
</evidence>
<evidence type="ECO:0000313" key="14">
    <source>
        <dbReference type="EMBL" id="KAF7474243.1"/>
    </source>
</evidence>
<keyword evidence="7 10" id="KW-0863">Zinc-finger</keyword>
<evidence type="ECO:0000259" key="13">
    <source>
        <dbReference type="PROSITE" id="PS50178"/>
    </source>
</evidence>
<keyword evidence="6" id="KW-0677">Repeat</keyword>
<dbReference type="Gene3D" id="2.30.29.30">
    <property type="entry name" value="Pleckstrin-homology domain (PH domain)/Phosphotyrosine-binding domain (PTB)"/>
    <property type="match status" value="1"/>
</dbReference>
<evidence type="ECO:0000313" key="16">
    <source>
        <dbReference type="Proteomes" id="UP000335636"/>
    </source>
</evidence>
<accession>A0A5E4C6Z3</accession>
<evidence type="ECO:0000256" key="5">
    <source>
        <dbReference type="ARBA" id="ARBA00022723"/>
    </source>
</evidence>
<keyword evidence="3" id="KW-0597">Phosphoprotein</keyword>
<protein>
    <submittedName>
        <fullName evidence="14">Nuclear receptor subfamily 2 group C member 1</fullName>
    </submittedName>
</protein>
<dbReference type="SMART" id="SM00233">
    <property type="entry name" value="PH"/>
    <property type="match status" value="1"/>
</dbReference>
<comment type="subcellular location">
    <subcellularLocation>
        <location evidence="1">Cytoplasm</location>
        <location evidence="1">Cytoskeleton</location>
    </subcellularLocation>
</comment>
<dbReference type="InterPro" id="IPR051092">
    <property type="entry name" value="FYVE_RhoGEF_PH"/>
</dbReference>
<evidence type="ECO:0000256" key="4">
    <source>
        <dbReference type="ARBA" id="ARBA00022658"/>
    </source>
</evidence>
<evidence type="ECO:0000259" key="12">
    <source>
        <dbReference type="PROSITE" id="PS50003"/>
    </source>
</evidence>
<dbReference type="GO" id="GO:0005856">
    <property type="term" value="C:cytoskeleton"/>
    <property type="evidence" value="ECO:0007669"/>
    <property type="project" value="UniProtKB-SubCell"/>
</dbReference>
<dbReference type="EMBL" id="CABDUW010000913">
    <property type="protein sequence ID" value="VTJ76692.1"/>
    <property type="molecule type" value="Genomic_DNA"/>
</dbReference>
<dbReference type="GO" id="GO:0005085">
    <property type="term" value="F:guanyl-nucleotide exchange factor activity"/>
    <property type="evidence" value="ECO:0007669"/>
    <property type="project" value="UniProtKB-KW"/>
</dbReference>
<reference evidence="14" key="2">
    <citation type="submission" date="2020-08" db="EMBL/GenBank/DDBJ databases">
        <authorList>
            <person name="Shumante A."/>
            <person name="Zimin A.V."/>
            <person name="Puiu D."/>
            <person name="Salzberg S.L."/>
        </authorList>
    </citation>
    <scope>NUCLEOTIDE SEQUENCE</scope>
    <source>
        <strain evidence="14">WC2-LM</strain>
        <tissue evidence="14">Liver</tissue>
    </source>
</reference>
<evidence type="ECO:0000256" key="11">
    <source>
        <dbReference type="SAM" id="MobiDB-lite"/>
    </source>
</evidence>
<keyword evidence="8" id="KW-0862">Zinc</keyword>
<organism evidence="15 16">
    <name type="scientific">Marmota monax</name>
    <name type="common">Woodchuck</name>
    <dbReference type="NCBI Taxonomy" id="9995"/>
    <lineage>
        <taxon>Eukaryota</taxon>
        <taxon>Metazoa</taxon>
        <taxon>Chordata</taxon>
        <taxon>Craniata</taxon>
        <taxon>Vertebrata</taxon>
        <taxon>Euteleostomi</taxon>
        <taxon>Mammalia</taxon>
        <taxon>Eutheria</taxon>
        <taxon>Euarchontoglires</taxon>
        <taxon>Glires</taxon>
        <taxon>Rodentia</taxon>
        <taxon>Sciuromorpha</taxon>
        <taxon>Sciuridae</taxon>
        <taxon>Xerinae</taxon>
        <taxon>Marmotini</taxon>
        <taxon>Marmota</taxon>
    </lineage>
</organism>
<dbReference type="SMART" id="SM00064">
    <property type="entry name" value="FYVE"/>
    <property type="match status" value="1"/>
</dbReference>
<feature type="domain" description="FYVE-type" evidence="13">
    <location>
        <begin position="84"/>
        <end position="143"/>
    </location>
</feature>
<dbReference type="GO" id="GO:0005737">
    <property type="term" value="C:cytoplasm"/>
    <property type="evidence" value="ECO:0007669"/>
    <property type="project" value="TreeGrafter"/>
</dbReference>
<dbReference type="Gene3D" id="3.30.40.10">
    <property type="entry name" value="Zinc/RING finger domain, C3HC4 (zinc finger)"/>
    <property type="match status" value="1"/>
</dbReference>
<dbReference type="Pfam" id="PF01363">
    <property type="entry name" value="FYVE"/>
    <property type="match status" value="1"/>
</dbReference>
<evidence type="ECO:0000256" key="6">
    <source>
        <dbReference type="ARBA" id="ARBA00022737"/>
    </source>
</evidence>
<keyword evidence="4" id="KW-0344">Guanine-nucleotide releasing factor</keyword>
<dbReference type="InterPro" id="IPR017455">
    <property type="entry name" value="Znf_FYVE-rel"/>
</dbReference>
<dbReference type="Proteomes" id="UP000335636">
    <property type="component" value="Unassembled WGS sequence"/>
</dbReference>
<evidence type="ECO:0000256" key="8">
    <source>
        <dbReference type="ARBA" id="ARBA00022833"/>
    </source>
</evidence>
<reference evidence="15 16" key="1">
    <citation type="submission" date="2019-04" db="EMBL/GenBank/DDBJ databases">
        <authorList>
            <person name="Alioto T."/>
            <person name="Alioto T."/>
        </authorList>
    </citation>
    <scope>NUCLEOTIDE SEQUENCE [LARGE SCALE GENOMIC DNA]</scope>
</reference>
<evidence type="ECO:0000256" key="7">
    <source>
        <dbReference type="ARBA" id="ARBA00022771"/>
    </source>
</evidence>
<dbReference type="InterPro" id="IPR013083">
    <property type="entry name" value="Znf_RING/FYVE/PHD"/>
</dbReference>
<dbReference type="CDD" id="cd13237">
    <property type="entry name" value="PH2_FGD5_FGD6"/>
    <property type="match status" value="1"/>
</dbReference>
<feature type="compositionally biased region" description="Low complexity" evidence="11">
    <location>
        <begin position="161"/>
        <end position="175"/>
    </location>
</feature>